<comment type="caution">
    <text evidence="1">The sequence shown here is derived from an EMBL/GenBank/DDBJ whole genome shotgun (WGS) entry which is preliminary data.</text>
</comment>
<dbReference type="EMBL" id="JACSQZ010000008">
    <property type="protein sequence ID" value="MBD7914239.1"/>
    <property type="molecule type" value="Genomic_DNA"/>
</dbReference>
<protein>
    <submittedName>
        <fullName evidence="1">Uncharacterized protein</fullName>
    </submittedName>
</protein>
<gene>
    <name evidence="1" type="ORF">H9660_03680</name>
</gene>
<keyword evidence="2" id="KW-1185">Reference proteome</keyword>
<evidence type="ECO:0000313" key="1">
    <source>
        <dbReference type="EMBL" id="MBD7914239.1"/>
    </source>
</evidence>
<proteinExistence type="predicted"/>
<dbReference type="Proteomes" id="UP000640335">
    <property type="component" value="Unassembled WGS sequence"/>
</dbReference>
<organism evidence="1 2">
    <name type="scientific">Clostridium gallinarum</name>
    <dbReference type="NCBI Taxonomy" id="2762246"/>
    <lineage>
        <taxon>Bacteria</taxon>
        <taxon>Bacillati</taxon>
        <taxon>Bacillota</taxon>
        <taxon>Clostridia</taxon>
        <taxon>Eubacteriales</taxon>
        <taxon>Clostridiaceae</taxon>
        <taxon>Clostridium</taxon>
    </lineage>
</organism>
<sequence length="154" mass="17616">MLLNLKQVQALDLILNILNSRYSYSSNPLKLVVKINDSLWKGNFVNFSSDDYYLHQEYINSFGFIANESLEFEDVITQLSNLKLNKYKNIKPSTLHLLLIDLVNIIKDLDTSNIKLNLNSILYNAVNLEGSISLPFILLDDNSKFEVISIVESD</sequence>
<reference evidence="1 2" key="1">
    <citation type="submission" date="2020-08" db="EMBL/GenBank/DDBJ databases">
        <title>A Genomic Blueprint of the Chicken Gut Microbiome.</title>
        <authorList>
            <person name="Gilroy R."/>
            <person name="Ravi A."/>
            <person name="Getino M."/>
            <person name="Pursley I."/>
            <person name="Horton D.L."/>
            <person name="Alikhan N.-F."/>
            <person name="Baker D."/>
            <person name="Gharbi K."/>
            <person name="Hall N."/>
            <person name="Watson M."/>
            <person name="Adriaenssens E.M."/>
            <person name="Foster-Nyarko E."/>
            <person name="Jarju S."/>
            <person name="Secka A."/>
            <person name="Antonio M."/>
            <person name="Oren A."/>
            <person name="Chaudhuri R."/>
            <person name="La Ragione R.M."/>
            <person name="Hildebrand F."/>
            <person name="Pallen M.J."/>
        </authorList>
    </citation>
    <scope>NUCLEOTIDE SEQUENCE [LARGE SCALE GENOMIC DNA]</scope>
    <source>
        <strain evidence="1 2">Sa3CUN1</strain>
    </source>
</reference>
<dbReference type="RefSeq" id="WP_191748676.1">
    <property type="nucleotide sequence ID" value="NZ_JACSQZ010000008.1"/>
</dbReference>
<name>A0ABR8Q1E0_9CLOT</name>
<evidence type="ECO:0000313" key="2">
    <source>
        <dbReference type="Proteomes" id="UP000640335"/>
    </source>
</evidence>
<accession>A0ABR8Q1E0</accession>